<evidence type="ECO:0000313" key="4">
    <source>
        <dbReference type="EMBL" id="PRX95488.1"/>
    </source>
</evidence>
<dbReference type="Pfam" id="PF13531">
    <property type="entry name" value="SBP_bac_11"/>
    <property type="match status" value="1"/>
</dbReference>
<dbReference type="PROSITE" id="PS50234">
    <property type="entry name" value="VWFA"/>
    <property type="match status" value="1"/>
</dbReference>
<keyword evidence="2" id="KW-0472">Membrane</keyword>
<evidence type="ECO:0000256" key="1">
    <source>
        <dbReference type="SAM" id="MobiDB-lite"/>
    </source>
</evidence>
<dbReference type="SMART" id="SM00327">
    <property type="entry name" value="VWA"/>
    <property type="match status" value="1"/>
</dbReference>
<dbReference type="OrthoDB" id="5621159at2"/>
<sequence length="584" mass="61920">MGRHDSSDDYGRRDGSPNRRRRRRRGGAAVGLLVLAAVIVLALGAGGWVLLSGGEGCRGAAIPVQVAASPDIAPALTSAATAFNSEQHRIDGQCVEASVRPVDSATVAYSVTGSGPTLGDLDPDVWVPDSSLWAEYASSAAASDQPVSLTGTSLASTPLVLASASADDELFAEPSWELLLLDPTAPAPPYSVQLLEPTRYSAGVATLTMIRRGIGDTPDADSRLTAAIRSLQQSVAANEEAARGLLSAEDGDTLMVLPEQLVWQHNQDAERTARALYPREGTVLLDYPYTVVTDDSVRQRAAEEFRRSLAAGAADRHIQADGFRRPDGSAGSALAEAEGFRAEPPEQLPAPGSDTFGEVTQAWNRLKLGTRMLTLIDVSGSMLETIPGSEITRIQATVAAAQEGLELFPDDSEIGTWTFSVRLNNQLDYQEISPLVPLSQQTEGGGTARDELLAALNSIQVDPDGDTGLYDSILAGFREVSRGYQPDKINTVLIFTDGVNEDDDSISLEDLVATLENEFDPERPVSIIAIAFGPDTDAAPLREITTATNGATYTTEDPSEIGAIFLDSIALRICAPNCTPRDGD</sequence>
<gene>
    <name evidence="4" type="ORF">CLV72_10996</name>
</gene>
<dbReference type="SUPFAM" id="SSF53850">
    <property type="entry name" value="Periplasmic binding protein-like II"/>
    <property type="match status" value="1"/>
</dbReference>
<name>A0A2T0PVV4_9ACTN</name>
<feature type="transmembrane region" description="Helical" evidence="2">
    <location>
        <begin position="28"/>
        <end position="51"/>
    </location>
</feature>
<dbReference type="AlphaFoldDB" id="A0A2T0PVV4"/>
<proteinExistence type="predicted"/>
<feature type="domain" description="VWFA" evidence="3">
    <location>
        <begin position="371"/>
        <end position="569"/>
    </location>
</feature>
<dbReference type="EMBL" id="PVZC01000009">
    <property type="protein sequence ID" value="PRX95488.1"/>
    <property type="molecule type" value="Genomic_DNA"/>
</dbReference>
<feature type="region of interest" description="Disordered" evidence="1">
    <location>
        <begin position="1"/>
        <end position="23"/>
    </location>
</feature>
<dbReference type="SUPFAM" id="SSF53300">
    <property type="entry name" value="vWA-like"/>
    <property type="match status" value="1"/>
</dbReference>
<dbReference type="RefSeq" id="WP_146159565.1">
    <property type="nucleotide sequence ID" value="NZ_PVZC01000009.1"/>
</dbReference>
<organism evidence="4 5">
    <name type="scientific">Allonocardiopsis opalescens</name>
    <dbReference type="NCBI Taxonomy" id="1144618"/>
    <lineage>
        <taxon>Bacteria</taxon>
        <taxon>Bacillati</taxon>
        <taxon>Actinomycetota</taxon>
        <taxon>Actinomycetes</taxon>
        <taxon>Streptosporangiales</taxon>
        <taxon>Allonocardiopsis</taxon>
    </lineage>
</organism>
<dbReference type="Gene3D" id="3.40.50.410">
    <property type="entry name" value="von Willebrand factor, type A domain"/>
    <property type="match status" value="1"/>
</dbReference>
<evidence type="ECO:0000259" key="3">
    <source>
        <dbReference type="PROSITE" id="PS50234"/>
    </source>
</evidence>
<keyword evidence="2" id="KW-1133">Transmembrane helix</keyword>
<dbReference type="Proteomes" id="UP000237846">
    <property type="component" value="Unassembled WGS sequence"/>
</dbReference>
<accession>A0A2T0PVV4</accession>
<dbReference type="Pfam" id="PF00092">
    <property type="entry name" value="VWA"/>
    <property type="match status" value="1"/>
</dbReference>
<reference evidence="4 5" key="1">
    <citation type="submission" date="2018-03" db="EMBL/GenBank/DDBJ databases">
        <title>Genomic Encyclopedia of Archaeal and Bacterial Type Strains, Phase II (KMG-II): from individual species to whole genera.</title>
        <authorList>
            <person name="Goeker M."/>
        </authorList>
    </citation>
    <scope>NUCLEOTIDE SEQUENCE [LARGE SCALE GENOMIC DNA]</scope>
    <source>
        <strain evidence="4 5">DSM 45601</strain>
    </source>
</reference>
<keyword evidence="5" id="KW-1185">Reference proteome</keyword>
<comment type="caution">
    <text evidence="4">The sequence shown here is derived from an EMBL/GenBank/DDBJ whole genome shotgun (WGS) entry which is preliminary data.</text>
</comment>
<feature type="compositionally biased region" description="Basic and acidic residues" evidence="1">
    <location>
        <begin position="1"/>
        <end position="17"/>
    </location>
</feature>
<dbReference type="InterPro" id="IPR002035">
    <property type="entry name" value="VWF_A"/>
</dbReference>
<evidence type="ECO:0000256" key="2">
    <source>
        <dbReference type="SAM" id="Phobius"/>
    </source>
</evidence>
<evidence type="ECO:0000313" key="5">
    <source>
        <dbReference type="Proteomes" id="UP000237846"/>
    </source>
</evidence>
<keyword evidence="2" id="KW-0812">Transmembrane</keyword>
<protein>
    <submittedName>
        <fullName evidence="4">von Willebrand factor type A domain-containing protein</fullName>
    </submittedName>
</protein>
<dbReference type="InterPro" id="IPR036465">
    <property type="entry name" value="vWFA_dom_sf"/>
</dbReference>